<evidence type="ECO:0000313" key="3">
    <source>
        <dbReference type="EMBL" id="KAJ9604247.1"/>
    </source>
</evidence>
<keyword evidence="4" id="KW-1185">Reference proteome</keyword>
<dbReference type="AlphaFoldDB" id="A0AA38X026"/>
<evidence type="ECO:0000313" key="4">
    <source>
        <dbReference type="Proteomes" id="UP001172673"/>
    </source>
</evidence>
<evidence type="ECO:0000256" key="1">
    <source>
        <dbReference type="SAM" id="MobiDB-lite"/>
    </source>
</evidence>
<sequence length="116" mass="11752">MVQITSIISIFAGLAAFASALPAANNPATVTLTVSYYGEEPSPLPTLLVARGSSPASPSQSSQASQGSCVTSIETGYSTFLVTSTNTIPVLTTHTACYTSQTSQSSQKSQGASPSS</sequence>
<feature type="compositionally biased region" description="Low complexity" evidence="1">
    <location>
        <begin position="52"/>
        <end position="67"/>
    </location>
</feature>
<evidence type="ECO:0000256" key="2">
    <source>
        <dbReference type="SAM" id="SignalP"/>
    </source>
</evidence>
<organism evidence="3 4">
    <name type="scientific">Cladophialophora chaetospira</name>
    <dbReference type="NCBI Taxonomy" id="386627"/>
    <lineage>
        <taxon>Eukaryota</taxon>
        <taxon>Fungi</taxon>
        <taxon>Dikarya</taxon>
        <taxon>Ascomycota</taxon>
        <taxon>Pezizomycotina</taxon>
        <taxon>Eurotiomycetes</taxon>
        <taxon>Chaetothyriomycetidae</taxon>
        <taxon>Chaetothyriales</taxon>
        <taxon>Herpotrichiellaceae</taxon>
        <taxon>Cladophialophora</taxon>
    </lineage>
</organism>
<gene>
    <name evidence="3" type="ORF">H2200_011081</name>
</gene>
<evidence type="ECO:0008006" key="5">
    <source>
        <dbReference type="Google" id="ProtNLM"/>
    </source>
</evidence>
<feature type="signal peptide" evidence="2">
    <location>
        <begin position="1"/>
        <end position="20"/>
    </location>
</feature>
<proteinExistence type="predicted"/>
<reference evidence="3" key="1">
    <citation type="submission" date="2022-10" db="EMBL/GenBank/DDBJ databases">
        <title>Culturing micro-colonial fungi from biological soil crusts in the Mojave desert and describing Neophaeococcomyces mojavensis, and introducing the new genera and species Taxawa tesnikishii.</title>
        <authorList>
            <person name="Kurbessoian T."/>
            <person name="Stajich J.E."/>
        </authorList>
    </citation>
    <scope>NUCLEOTIDE SEQUENCE</scope>
    <source>
        <strain evidence="3">TK_41</strain>
    </source>
</reference>
<accession>A0AA38X026</accession>
<name>A0AA38X026_9EURO</name>
<feature type="region of interest" description="Disordered" evidence="1">
    <location>
        <begin position="47"/>
        <end position="67"/>
    </location>
</feature>
<keyword evidence="2" id="KW-0732">Signal</keyword>
<dbReference type="EMBL" id="JAPDRK010000019">
    <property type="protein sequence ID" value="KAJ9604247.1"/>
    <property type="molecule type" value="Genomic_DNA"/>
</dbReference>
<dbReference type="Proteomes" id="UP001172673">
    <property type="component" value="Unassembled WGS sequence"/>
</dbReference>
<protein>
    <recommendedName>
        <fullName evidence="5">Extracellular serine-rich protein</fullName>
    </recommendedName>
</protein>
<feature type="chain" id="PRO_5041390586" description="Extracellular serine-rich protein" evidence="2">
    <location>
        <begin position="21"/>
        <end position="116"/>
    </location>
</feature>
<comment type="caution">
    <text evidence="3">The sequence shown here is derived from an EMBL/GenBank/DDBJ whole genome shotgun (WGS) entry which is preliminary data.</text>
</comment>